<organism evidence="1">
    <name type="scientific">Manihot esculenta</name>
    <name type="common">Cassava</name>
    <name type="synonym">Jatropha manihot</name>
    <dbReference type="NCBI Taxonomy" id="3983"/>
    <lineage>
        <taxon>Eukaryota</taxon>
        <taxon>Viridiplantae</taxon>
        <taxon>Streptophyta</taxon>
        <taxon>Embryophyta</taxon>
        <taxon>Tracheophyta</taxon>
        <taxon>Spermatophyta</taxon>
        <taxon>Magnoliopsida</taxon>
        <taxon>eudicotyledons</taxon>
        <taxon>Gunneridae</taxon>
        <taxon>Pentapetalae</taxon>
        <taxon>rosids</taxon>
        <taxon>fabids</taxon>
        <taxon>Malpighiales</taxon>
        <taxon>Euphorbiaceae</taxon>
        <taxon>Crotonoideae</taxon>
        <taxon>Manihoteae</taxon>
        <taxon>Manihot</taxon>
    </lineage>
</organism>
<dbReference type="AlphaFoldDB" id="A0A2C9W7F7"/>
<evidence type="ECO:0000313" key="1">
    <source>
        <dbReference type="EMBL" id="OAY55327.1"/>
    </source>
</evidence>
<gene>
    <name evidence="1" type="ORF">MANES_03G145600</name>
</gene>
<sequence length="99" mass="11549">MRILKLKMVIPIFLALNSFPRFITRAVLFKGLLCLKLFKGLIVTVKKIQGFIKGVALIGRFKFYGYFDSLMKSKGNSILKENGFDMWSRPEKKMDIFFF</sequence>
<accession>A0A2C9W7F7</accession>
<name>A0A2C9W7F7_MANES</name>
<reference evidence="1" key="1">
    <citation type="submission" date="2016-02" db="EMBL/GenBank/DDBJ databases">
        <title>WGS assembly of Manihot esculenta.</title>
        <authorList>
            <person name="Bredeson J.V."/>
            <person name="Prochnik S.E."/>
            <person name="Lyons J.B."/>
            <person name="Schmutz J."/>
            <person name="Grimwood J."/>
            <person name="Vrebalov J."/>
            <person name="Bart R.S."/>
            <person name="Amuge T."/>
            <person name="Ferguson M.E."/>
            <person name="Green R."/>
            <person name="Putnam N."/>
            <person name="Stites J."/>
            <person name="Rounsley S."/>
            <person name="Rokhsar D.S."/>
        </authorList>
    </citation>
    <scope>NUCLEOTIDE SEQUENCE [LARGE SCALE GENOMIC DNA]</scope>
    <source>
        <tissue evidence="1">Leaf</tissue>
    </source>
</reference>
<dbReference type="EMBL" id="CM004389">
    <property type="protein sequence ID" value="OAY55327.1"/>
    <property type="molecule type" value="Genomic_DNA"/>
</dbReference>
<protein>
    <submittedName>
        <fullName evidence="1">Uncharacterized protein</fullName>
    </submittedName>
</protein>
<proteinExistence type="predicted"/>